<dbReference type="PRINTS" id="PR00080">
    <property type="entry name" value="SDRFAMILY"/>
</dbReference>
<dbReference type="KEGG" id="acht:bsdcttw_23980"/>
<keyword evidence="5" id="KW-1185">Reference proteome</keyword>
<dbReference type="PRINTS" id="PR00081">
    <property type="entry name" value="GDHRDH"/>
</dbReference>
<evidence type="ECO:0000256" key="1">
    <source>
        <dbReference type="ARBA" id="ARBA00006484"/>
    </source>
</evidence>
<name>A0A7I8DNS3_9FIRM</name>
<dbReference type="AlphaFoldDB" id="A0A7I8DNS3"/>
<evidence type="ECO:0000256" key="3">
    <source>
        <dbReference type="RuleBase" id="RU000363"/>
    </source>
</evidence>
<dbReference type="CDD" id="cd05233">
    <property type="entry name" value="SDR_c"/>
    <property type="match status" value="1"/>
</dbReference>
<dbReference type="SUPFAM" id="SSF51735">
    <property type="entry name" value="NAD(P)-binding Rossmann-fold domains"/>
    <property type="match status" value="1"/>
</dbReference>
<dbReference type="Pfam" id="PF00106">
    <property type="entry name" value="adh_short"/>
    <property type="match status" value="1"/>
</dbReference>
<dbReference type="Proteomes" id="UP000515703">
    <property type="component" value="Chromosome"/>
</dbReference>
<evidence type="ECO:0000313" key="4">
    <source>
        <dbReference type="EMBL" id="BCJ99357.1"/>
    </source>
</evidence>
<gene>
    <name evidence="4" type="ORF">bsdcttw_23980</name>
</gene>
<reference evidence="4 5" key="2">
    <citation type="submission" date="2020-08" db="EMBL/GenBank/DDBJ databases">
        <authorList>
            <person name="Ueki A."/>
            <person name="Tonouchi A."/>
        </authorList>
    </citation>
    <scope>NUCLEOTIDE SEQUENCE [LARGE SCALE GENOMIC DNA]</scope>
    <source>
        <strain evidence="4 5">CTTW</strain>
    </source>
</reference>
<organism evidence="4 5">
    <name type="scientific">Anaerocolumna chitinilytica</name>
    <dbReference type="NCBI Taxonomy" id="1727145"/>
    <lineage>
        <taxon>Bacteria</taxon>
        <taxon>Bacillati</taxon>
        <taxon>Bacillota</taxon>
        <taxon>Clostridia</taxon>
        <taxon>Lachnospirales</taxon>
        <taxon>Lachnospiraceae</taxon>
        <taxon>Anaerocolumna</taxon>
    </lineage>
</organism>
<protein>
    <submittedName>
        <fullName evidence="4">3-oxoacyl-ACP reductase</fullName>
    </submittedName>
</protein>
<comment type="similarity">
    <text evidence="1 3">Belongs to the short-chain dehydrogenases/reductases (SDR) family.</text>
</comment>
<reference evidence="4 5" key="1">
    <citation type="submission" date="2020-08" db="EMBL/GenBank/DDBJ databases">
        <title>Draft genome sequencing of an Anaerocolumna strain isolated from anoxic soil subjected to BSD treatment.</title>
        <authorList>
            <person name="Uek A."/>
            <person name="Tonouchi A."/>
        </authorList>
    </citation>
    <scope>NUCLEOTIDE SEQUENCE [LARGE SCALE GENOMIC DNA]</scope>
    <source>
        <strain evidence="4 5">CTTW</strain>
    </source>
</reference>
<dbReference type="PANTHER" id="PTHR42879:SF2">
    <property type="entry name" value="3-OXOACYL-[ACYL-CARRIER-PROTEIN] REDUCTASE FABG"/>
    <property type="match status" value="1"/>
</dbReference>
<dbReference type="InterPro" id="IPR050259">
    <property type="entry name" value="SDR"/>
</dbReference>
<sequence length="239" mass="26770">MNDMKTAIVTGASSGIGLKITEMLLKLNYQVYGFGRNFEENSITNNNYHPVTCDITNVSQLTEYIKDIQRQAEIQLLVNNAGVGYFGPHEELNQKKIHEMVSVNVEVPMLLSQLLLRDLKKHKGSIINISSVTAGKSNTHGCAYGATKAALTSFSASLFDEVRKYGVRVCTIHPDMTKSNFYRNADFREGETPDTYLLPEEVADAVQMMITGREGLVVTEITLKPQLHRIQKINDRRKS</sequence>
<evidence type="ECO:0000256" key="2">
    <source>
        <dbReference type="ARBA" id="ARBA00023221"/>
    </source>
</evidence>
<dbReference type="Gene3D" id="3.40.50.720">
    <property type="entry name" value="NAD(P)-binding Rossmann-like Domain"/>
    <property type="match status" value="1"/>
</dbReference>
<dbReference type="GO" id="GO:0008202">
    <property type="term" value="P:steroid metabolic process"/>
    <property type="evidence" value="ECO:0007669"/>
    <property type="project" value="UniProtKB-KW"/>
</dbReference>
<keyword evidence="2" id="KW-0443">Lipid metabolism</keyword>
<dbReference type="InterPro" id="IPR002347">
    <property type="entry name" value="SDR_fam"/>
</dbReference>
<dbReference type="InterPro" id="IPR036291">
    <property type="entry name" value="NAD(P)-bd_dom_sf"/>
</dbReference>
<dbReference type="PANTHER" id="PTHR42879">
    <property type="entry name" value="3-OXOACYL-(ACYL-CARRIER-PROTEIN) REDUCTASE"/>
    <property type="match status" value="1"/>
</dbReference>
<keyword evidence="2" id="KW-0753">Steroid metabolism</keyword>
<proteinExistence type="inferred from homology"/>
<accession>A0A7I8DNS3</accession>
<dbReference type="EMBL" id="AP023368">
    <property type="protein sequence ID" value="BCJ99357.1"/>
    <property type="molecule type" value="Genomic_DNA"/>
</dbReference>
<evidence type="ECO:0000313" key="5">
    <source>
        <dbReference type="Proteomes" id="UP000515703"/>
    </source>
</evidence>